<keyword evidence="4" id="KW-1185">Reference proteome</keyword>
<dbReference type="EMBL" id="BDEC01000060">
    <property type="protein sequence ID" value="GBD68740.1"/>
    <property type="molecule type" value="Genomic_DNA"/>
</dbReference>
<gene>
    <name evidence="3" type="ORF">TEHN7118_1546</name>
</gene>
<organism evidence="3 4">
    <name type="scientific">Tetragenococcus halophilus subsp. halophilus</name>
    <dbReference type="NCBI Taxonomy" id="1513897"/>
    <lineage>
        <taxon>Bacteria</taxon>
        <taxon>Bacillati</taxon>
        <taxon>Bacillota</taxon>
        <taxon>Bacilli</taxon>
        <taxon>Lactobacillales</taxon>
        <taxon>Enterococcaceae</taxon>
        <taxon>Tetragenococcus</taxon>
    </lineage>
</organism>
<dbReference type="InterPro" id="IPR050807">
    <property type="entry name" value="TransReg_Diox_bact_type"/>
</dbReference>
<dbReference type="Proteomes" id="UP000236214">
    <property type="component" value="Unassembled WGS sequence"/>
</dbReference>
<dbReference type="Pfam" id="PF01381">
    <property type="entry name" value="HTH_3"/>
    <property type="match status" value="1"/>
</dbReference>
<reference evidence="3 4" key="1">
    <citation type="submission" date="2016-05" db="EMBL/GenBank/DDBJ databases">
        <title>Whole genome sequencing of Tetragenococcus halophilus subsp. halophilus NISL 7118.</title>
        <authorList>
            <person name="Shiwa Y."/>
            <person name="Nishimura I."/>
            <person name="Yoshikawa H."/>
            <person name="Koyama Y."/>
            <person name="Oguma T."/>
        </authorList>
    </citation>
    <scope>NUCLEOTIDE SEQUENCE [LARGE SCALE GENOMIC DNA]</scope>
    <source>
        <strain evidence="3 4">NISL 7118</strain>
    </source>
</reference>
<keyword evidence="1" id="KW-0238">DNA-binding</keyword>
<protein>
    <recommendedName>
        <fullName evidence="2">HTH cro/C1-type domain-containing protein</fullName>
    </recommendedName>
</protein>
<dbReference type="PANTHER" id="PTHR46797:SF1">
    <property type="entry name" value="METHYLPHOSPHONATE SYNTHASE"/>
    <property type="match status" value="1"/>
</dbReference>
<dbReference type="GO" id="GO:0005829">
    <property type="term" value="C:cytosol"/>
    <property type="evidence" value="ECO:0007669"/>
    <property type="project" value="TreeGrafter"/>
</dbReference>
<dbReference type="SMART" id="SM00530">
    <property type="entry name" value="HTH_XRE"/>
    <property type="match status" value="1"/>
</dbReference>
<dbReference type="PROSITE" id="PS50943">
    <property type="entry name" value="HTH_CROC1"/>
    <property type="match status" value="1"/>
</dbReference>
<feature type="domain" description="HTH cro/C1-type" evidence="2">
    <location>
        <begin position="21"/>
        <end position="76"/>
    </location>
</feature>
<accession>A0A2H6CUT6</accession>
<name>A0A2H6CUT6_TETHA</name>
<dbReference type="CDD" id="cd00093">
    <property type="entry name" value="HTH_XRE"/>
    <property type="match status" value="1"/>
</dbReference>
<dbReference type="InterPro" id="IPR001387">
    <property type="entry name" value="Cro/C1-type_HTH"/>
</dbReference>
<dbReference type="AlphaFoldDB" id="A0A2H6CUT6"/>
<evidence type="ECO:0000313" key="3">
    <source>
        <dbReference type="EMBL" id="GBD68740.1"/>
    </source>
</evidence>
<evidence type="ECO:0000313" key="4">
    <source>
        <dbReference type="Proteomes" id="UP000236214"/>
    </source>
</evidence>
<evidence type="ECO:0000259" key="2">
    <source>
        <dbReference type="PROSITE" id="PS50943"/>
    </source>
</evidence>
<dbReference type="InterPro" id="IPR010982">
    <property type="entry name" value="Lambda_DNA-bd_dom_sf"/>
</dbReference>
<dbReference type="PANTHER" id="PTHR46797">
    <property type="entry name" value="HTH-TYPE TRANSCRIPTIONAL REGULATOR"/>
    <property type="match status" value="1"/>
</dbReference>
<dbReference type="GO" id="GO:0003677">
    <property type="term" value="F:DNA binding"/>
    <property type="evidence" value="ECO:0007669"/>
    <property type="project" value="UniProtKB-KW"/>
</dbReference>
<dbReference type="SUPFAM" id="SSF47413">
    <property type="entry name" value="lambda repressor-like DNA-binding domains"/>
    <property type="match status" value="1"/>
</dbReference>
<evidence type="ECO:0000256" key="1">
    <source>
        <dbReference type="ARBA" id="ARBA00023125"/>
    </source>
</evidence>
<proteinExistence type="predicted"/>
<comment type="caution">
    <text evidence="3">The sequence shown here is derived from an EMBL/GenBank/DDBJ whole genome shotgun (WGS) entry which is preliminary data.</text>
</comment>
<sequence length="116" mass="13064">MTTGDIVKEKGKKTMQLGEQLKYLRQIKNLGVNQLALKAGLKGSQISRLENGESQNPNFHTIKVLANALGVSLAYFDDISENKAKSEITAHLWEDISDEQLIEITRFIDYVKARDE</sequence>
<dbReference type="GO" id="GO:0003700">
    <property type="term" value="F:DNA-binding transcription factor activity"/>
    <property type="evidence" value="ECO:0007669"/>
    <property type="project" value="TreeGrafter"/>
</dbReference>
<dbReference type="Gene3D" id="1.10.260.40">
    <property type="entry name" value="lambda repressor-like DNA-binding domains"/>
    <property type="match status" value="1"/>
</dbReference>